<dbReference type="GeneID" id="26736383"/>
<dbReference type="Proteomes" id="UP000067738">
    <property type="component" value="Chromosome"/>
</dbReference>
<dbReference type="RefSeq" id="WP_058739464.1">
    <property type="nucleotide sequence ID" value="NZ_CP011266.1"/>
</dbReference>
<proteinExistence type="predicted"/>
<dbReference type="EMBL" id="CP011266">
    <property type="protein sequence ID" value="ALT69217.1"/>
    <property type="molecule type" value="Genomic_DNA"/>
</dbReference>
<dbReference type="KEGG" id="mmil:sm9_1436"/>
<organism evidence="1 2">
    <name type="scientific">Methanobrevibacter millerae</name>
    <dbReference type="NCBI Taxonomy" id="230361"/>
    <lineage>
        <taxon>Archaea</taxon>
        <taxon>Methanobacteriati</taxon>
        <taxon>Methanobacteriota</taxon>
        <taxon>Methanomada group</taxon>
        <taxon>Methanobacteria</taxon>
        <taxon>Methanobacteriales</taxon>
        <taxon>Methanobacteriaceae</taxon>
        <taxon>Methanobrevibacter</taxon>
    </lineage>
</organism>
<evidence type="ECO:0000313" key="2">
    <source>
        <dbReference type="Proteomes" id="UP000067738"/>
    </source>
</evidence>
<name>A0A0U3EC79_9EURY</name>
<dbReference type="PATRIC" id="fig|230361.4.peg.1479"/>
<dbReference type="OrthoDB" id="75348at2157"/>
<reference evidence="1 2" key="1">
    <citation type="submission" date="2015-04" db="EMBL/GenBank/DDBJ databases">
        <title>The complete genome sequence of the rumen methanogen Methanobrevibacter millerae SM9.</title>
        <authorList>
            <person name="Leahy S.C."/>
            <person name="Kelly W.J."/>
            <person name="Pacheco D.M."/>
            <person name="Li D."/>
            <person name="Altermann E."/>
            <person name="Attwood G.T."/>
        </authorList>
    </citation>
    <scope>NUCLEOTIDE SEQUENCE [LARGE SCALE GENOMIC DNA]</scope>
    <source>
        <strain evidence="1 2">SM9</strain>
    </source>
</reference>
<accession>A0A0U3EC79</accession>
<protein>
    <submittedName>
        <fullName evidence="1">Uncharacterized protein</fullName>
    </submittedName>
</protein>
<dbReference type="AlphaFoldDB" id="A0A0U3EC79"/>
<sequence length="160" mass="18476">MDVYETIKNIRSVCNNYMDPDLVATVIDDNYYMGSNSIDEMQGYDISDDDSYEEKFMKILKDENIFINCGMLAFIPIVNECDIFSAEDKTIKITQDEYEKNAHENELYFGILIEKNSSNYIIGTIDLCGCKIESCFRPIKKSDEGLYEKLDEIISKMIIS</sequence>
<keyword evidence="2" id="KW-1185">Reference proteome</keyword>
<gene>
    <name evidence="1" type="ORF">sm9_1436</name>
</gene>
<evidence type="ECO:0000313" key="1">
    <source>
        <dbReference type="EMBL" id="ALT69217.1"/>
    </source>
</evidence>